<dbReference type="InterPro" id="IPR051164">
    <property type="entry name" value="NmrA-like_oxidored"/>
</dbReference>
<gene>
    <name evidence="2" type="ORF">AWRI4619_LOCUS8658</name>
</gene>
<dbReference type="SUPFAM" id="SSF51735">
    <property type="entry name" value="NAD(P)-binding Rossmann-fold domains"/>
    <property type="match status" value="1"/>
</dbReference>
<keyword evidence="1" id="KW-0521">NADP</keyword>
<dbReference type="AlphaFoldDB" id="A0A9N8JXK9"/>
<dbReference type="GO" id="GO:0005634">
    <property type="term" value="C:nucleus"/>
    <property type="evidence" value="ECO:0007669"/>
    <property type="project" value="TreeGrafter"/>
</dbReference>
<reference evidence="2" key="1">
    <citation type="submission" date="2020-06" db="EMBL/GenBank/DDBJ databases">
        <authorList>
            <person name="Onetto C."/>
        </authorList>
    </citation>
    <scope>NUCLEOTIDE SEQUENCE</scope>
</reference>
<proteinExistence type="predicted"/>
<protein>
    <recommendedName>
        <fullName evidence="4">NmrA-like domain-containing protein</fullName>
    </recommendedName>
</protein>
<keyword evidence="3" id="KW-1185">Reference proteome</keyword>
<sequence>MTPTILVVGATGNTGRSVVETLPSLIKKTSSLSNHRILCLTRSASSDAAKELAKIPAVEIVEQNWVEIDATWLQEHNVERVFVASHNEPNQFAEESQFYTNCLVADVKYAVRISTTHANIRPNFLAYYPRTHWAIEMMLSQPEYRDLAWTSLQPQGFLSMFLSSAAEFVKSYRRTGEQGTLSSMIDADTPYALVDSGEVGIVAAHLLAQEDVTPHNNKKYIVNGPEDFSGRKLVDLVEEHIRTKVDEDKVVFQDMSFLDQMAKGPHSKNLIYSIEHAPKNNKDVTCRAAATSKAILDLYAPRRSASDVMKDLLSQQTVAVHAPSYYNDV</sequence>
<comment type="caution">
    <text evidence="2">The sequence shown here is derived from an EMBL/GenBank/DDBJ whole genome shotgun (WGS) entry which is preliminary data.</text>
</comment>
<dbReference type="EMBL" id="CAIJEN010000015">
    <property type="protein sequence ID" value="CAD0095139.1"/>
    <property type="molecule type" value="Genomic_DNA"/>
</dbReference>
<dbReference type="InterPro" id="IPR036291">
    <property type="entry name" value="NAD(P)-bd_dom_sf"/>
</dbReference>
<organism evidence="2 3">
    <name type="scientific">Aureobasidium vineae</name>
    <dbReference type="NCBI Taxonomy" id="2773715"/>
    <lineage>
        <taxon>Eukaryota</taxon>
        <taxon>Fungi</taxon>
        <taxon>Dikarya</taxon>
        <taxon>Ascomycota</taxon>
        <taxon>Pezizomycotina</taxon>
        <taxon>Dothideomycetes</taxon>
        <taxon>Dothideomycetidae</taxon>
        <taxon>Dothideales</taxon>
        <taxon>Saccotheciaceae</taxon>
        <taxon>Aureobasidium</taxon>
    </lineage>
</organism>
<evidence type="ECO:0008006" key="4">
    <source>
        <dbReference type="Google" id="ProtNLM"/>
    </source>
</evidence>
<dbReference type="PANTHER" id="PTHR42748">
    <property type="entry name" value="NITROGEN METABOLITE REPRESSION PROTEIN NMRA FAMILY MEMBER"/>
    <property type="match status" value="1"/>
</dbReference>
<dbReference type="PANTHER" id="PTHR42748:SF31">
    <property type="entry name" value="NMRA-LIKE DOMAIN-CONTAINING PROTEIN-RELATED"/>
    <property type="match status" value="1"/>
</dbReference>
<dbReference type="Gene3D" id="3.90.25.10">
    <property type="entry name" value="UDP-galactose 4-epimerase, domain 1"/>
    <property type="match status" value="1"/>
</dbReference>
<evidence type="ECO:0000256" key="1">
    <source>
        <dbReference type="ARBA" id="ARBA00022857"/>
    </source>
</evidence>
<dbReference type="Gene3D" id="3.40.50.720">
    <property type="entry name" value="NAD(P)-binding Rossmann-like Domain"/>
    <property type="match status" value="1"/>
</dbReference>
<evidence type="ECO:0000313" key="3">
    <source>
        <dbReference type="Proteomes" id="UP000716446"/>
    </source>
</evidence>
<dbReference type="Proteomes" id="UP000716446">
    <property type="component" value="Unassembled WGS sequence"/>
</dbReference>
<accession>A0A9N8JXK9</accession>
<name>A0A9N8JXK9_9PEZI</name>
<evidence type="ECO:0000313" key="2">
    <source>
        <dbReference type="EMBL" id="CAD0095139.1"/>
    </source>
</evidence>